<protein>
    <submittedName>
        <fullName evidence="3">Cysteine hydrolase</fullName>
    </submittedName>
</protein>
<name>A0AA42W8Y3_9BURK</name>
<dbReference type="SUPFAM" id="SSF52499">
    <property type="entry name" value="Isochorismatase-like hydrolases"/>
    <property type="match status" value="1"/>
</dbReference>
<reference evidence="3" key="1">
    <citation type="submission" date="2022-09" db="EMBL/GenBank/DDBJ databases">
        <title>Intensive care unit water sources are persistently colonized with multi-drug resistant bacteria and are the site of extensive horizontal gene transfer of antibiotic resistance genes.</title>
        <authorList>
            <person name="Diorio-Toth L."/>
        </authorList>
    </citation>
    <scope>NUCLEOTIDE SEQUENCE</scope>
    <source>
        <strain evidence="3">GD03676</strain>
    </source>
</reference>
<comment type="caution">
    <text evidence="3">The sequence shown here is derived from an EMBL/GenBank/DDBJ whole genome shotgun (WGS) entry which is preliminary data.</text>
</comment>
<dbReference type="Pfam" id="PF00857">
    <property type="entry name" value="Isochorismatase"/>
    <property type="match status" value="1"/>
</dbReference>
<dbReference type="PANTHER" id="PTHR43540">
    <property type="entry name" value="PEROXYUREIDOACRYLATE/UREIDOACRYLATE AMIDOHYDROLASE-RELATED"/>
    <property type="match status" value="1"/>
</dbReference>
<dbReference type="InterPro" id="IPR050272">
    <property type="entry name" value="Isochorismatase-like_hydrls"/>
</dbReference>
<dbReference type="InterPro" id="IPR000868">
    <property type="entry name" value="Isochorismatase-like_dom"/>
</dbReference>
<dbReference type="Gene3D" id="3.40.50.850">
    <property type="entry name" value="Isochorismatase-like"/>
    <property type="match status" value="1"/>
</dbReference>
<proteinExistence type="predicted"/>
<dbReference type="RefSeq" id="WP_280025826.1">
    <property type="nucleotide sequence ID" value="NZ_JAOCKG010000001.1"/>
</dbReference>
<organism evidence="3 4">
    <name type="scientific">Achromobacter marplatensis</name>
    <dbReference type="NCBI Taxonomy" id="470868"/>
    <lineage>
        <taxon>Bacteria</taxon>
        <taxon>Pseudomonadati</taxon>
        <taxon>Pseudomonadota</taxon>
        <taxon>Betaproteobacteria</taxon>
        <taxon>Burkholderiales</taxon>
        <taxon>Alcaligenaceae</taxon>
        <taxon>Achromobacter</taxon>
    </lineage>
</organism>
<evidence type="ECO:0000256" key="1">
    <source>
        <dbReference type="ARBA" id="ARBA00022801"/>
    </source>
</evidence>
<evidence type="ECO:0000313" key="4">
    <source>
        <dbReference type="Proteomes" id="UP001161276"/>
    </source>
</evidence>
<gene>
    <name evidence="3" type="ORF">N5K24_02805</name>
</gene>
<keyword evidence="1 3" id="KW-0378">Hydrolase</keyword>
<dbReference type="InterPro" id="IPR036380">
    <property type="entry name" value="Isochorismatase-like_sf"/>
</dbReference>
<dbReference type="AlphaFoldDB" id="A0AA42W8Y3"/>
<feature type="domain" description="Isochorismatase-like" evidence="2">
    <location>
        <begin position="13"/>
        <end position="202"/>
    </location>
</feature>
<sequence length="210" mass="22566">MSLPVRTIDLARSAFVFIEFQNEWLDASSPLNGLMQDRPQFDAAVANAATIIKQVRARGGRIVHAGLSLLNDPGYLVFGGGSARAGLRAAIPAAGTWVKPERIAFPEPFTPMPGEFQVAGRSGASVIAHSNLDPYLRNNGVDHLYLLGFALHVCVESTLRQAHDLGYDVTIVSDAAPAFTAAQRDHVLQHVVHHFGSAMSSACVLEQLVQ</sequence>
<dbReference type="GO" id="GO:0016787">
    <property type="term" value="F:hydrolase activity"/>
    <property type="evidence" value="ECO:0007669"/>
    <property type="project" value="UniProtKB-KW"/>
</dbReference>
<dbReference type="CDD" id="cd00431">
    <property type="entry name" value="cysteine_hydrolases"/>
    <property type="match status" value="1"/>
</dbReference>
<dbReference type="EMBL" id="JAOCKG010000001">
    <property type="protein sequence ID" value="MDH2049314.1"/>
    <property type="molecule type" value="Genomic_DNA"/>
</dbReference>
<dbReference type="Proteomes" id="UP001161276">
    <property type="component" value="Unassembled WGS sequence"/>
</dbReference>
<evidence type="ECO:0000313" key="3">
    <source>
        <dbReference type="EMBL" id="MDH2049314.1"/>
    </source>
</evidence>
<accession>A0AA42W8Y3</accession>
<evidence type="ECO:0000259" key="2">
    <source>
        <dbReference type="Pfam" id="PF00857"/>
    </source>
</evidence>